<sequence>MAVRGDPPRAGHVRSSAYQALATLPAVRVEPTRRGGRASP</sequence>
<evidence type="ECO:0000313" key="1">
    <source>
        <dbReference type="EMBL" id="MFD1938444.1"/>
    </source>
</evidence>
<gene>
    <name evidence="1" type="ORF">ACFSKW_43920</name>
</gene>
<comment type="caution">
    <text evidence="1">The sequence shown here is derived from an EMBL/GenBank/DDBJ whole genome shotgun (WGS) entry which is preliminary data.</text>
</comment>
<dbReference type="EMBL" id="JBHUFV010000068">
    <property type="protein sequence ID" value="MFD1938444.1"/>
    <property type="molecule type" value="Genomic_DNA"/>
</dbReference>
<organism evidence="1 2">
    <name type="scientific">Nonomuraea mangrovi</name>
    <dbReference type="NCBI Taxonomy" id="2316207"/>
    <lineage>
        <taxon>Bacteria</taxon>
        <taxon>Bacillati</taxon>
        <taxon>Actinomycetota</taxon>
        <taxon>Actinomycetes</taxon>
        <taxon>Streptosporangiales</taxon>
        <taxon>Streptosporangiaceae</taxon>
        <taxon>Nonomuraea</taxon>
    </lineage>
</organism>
<dbReference type="Proteomes" id="UP001597368">
    <property type="component" value="Unassembled WGS sequence"/>
</dbReference>
<protein>
    <submittedName>
        <fullName evidence="1">Uncharacterized protein</fullName>
    </submittedName>
</protein>
<evidence type="ECO:0000313" key="2">
    <source>
        <dbReference type="Proteomes" id="UP001597368"/>
    </source>
</evidence>
<name>A0ABW4TDJ8_9ACTN</name>
<dbReference type="RefSeq" id="WP_379580462.1">
    <property type="nucleotide sequence ID" value="NZ_JBHUFV010000068.1"/>
</dbReference>
<reference evidence="2" key="1">
    <citation type="journal article" date="2019" name="Int. J. Syst. Evol. Microbiol.">
        <title>The Global Catalogue of Microorganisms (GCM) 10K type strain sequencing project: providing services to taxonomists for standard genome sequencing and annotation.</title>
        <authorList>
            <consortium name="The Broad Institute Genomics Platform"/>
            <consortium name="The Broad Institute Genome Sequencing Center for Infectious Disease"/>
            <person name="Wu L."/>
            <person name="Ma J."/>
        </authorList>
    </citation>
    <scope>NUCLEOTIDE SEQUENCE [LARGE SCALE GENOMIC DNA]</scope>
    <source>
        <strain evidence="2">ICMP 6774ER</strain>
    </source>
</reference>
<accession>A0ABW4TDJ8</accession>
<proteinExistence type="predicted"/>
<keyword evidence="2" id="KW-1185">Reference proteome</keyword>